<evidence type="ECO:0000256" key="1">
    <source>
        <dbReference type="SAM" id="MobiDB-lite"/>
    </source>
</evidence>
<sequence length="280" mass="32076">MARKDRRETYWRRKRHPVPQSLSRPIDKENTTNPRSFRKGPIRKRVVRVVDENNVDILRCSAIGRSLCATTLAKLSNVMNRIEDVVKLVVNRRLYPDRKRHDVFDQVAEIGIEKTPIKTAWVVEESSTTNKLIANKVVRESDGTIVPDSLGDVVHGLKQDHLEVTQRLDLRVIDCSENATDDLLRENRHILAASAEVPTWSWDETVAIVDRVEDGINMGMNIEEMEQNPSMDIEQVERHVCSDRHVHNALLNRASDSEVIEYNGTLRKVHVCNQSCLFTA</sequence>
<name>A0ABR2QWD1_9ROSI</name>
<proteinExistence type="predicted"/>
<organism evidence="2 3">
    <name type="scientific">Hibiscus sabdariffa</name>
    <name type="common">roselle</name>
    <dbReference type="NCBI Taxonomy" id="183260"/>
    <lineage>
        <taxon>Eukaryota</taxon>
        <taxon>Viridiplantae</taxon>
        <taxon>Streptophyta</taxon>
        <taxon>Embryophyta</taxon>
        <taxon>Tracheophyta</taxon>
        <taxon>Spermatophyta</taxon>
        <taxon>Magnoliopsida</taxon>
        <taxon>eudicotyledons</taxon>
        <taxon>Gunneridae</taxon>
        <taxon>Pentapetalae</taxon>
        <taxon>rosids</taxon>
        <taxon>malvids</taxon>
        <taxon>Malvales</taxon>
        <taxon>Malvaceae</taxon>
        <taxon>Malvoideae</taxon>
        <taxon>Hibiscus</taxon>
    </lineage>
</organism>
<reference evidence="2 3" key="1">
    <citation type="journal article" date="2024" name="G3 (Bethesda)">
        <title>Genome assembly of Hibiscus sabdariffa L. provides insights into metabolisms of medicinal natural products.</title>
        <authorList>
            <person name="Kim T."/>
        </authorList>
    </citation>
    <scope>NUCLEOTIDE SEQUENCE [LARGE SCALE GENOMIC DNA]</scope>
    <source>
        <strain evidence="2">TK-2024</strain>
        <tissue evidence="2">Old leaves</tissue>
    </source>
</reference>
<dbReference type="EMBL" id="JBBPBN010000030">
    <property type="protein sequence ID" value="KAK9004850.1"/>
    <property type="molecule type" value="Genomic_DNA"/>
</dbReference>
<accession>A0ABR2QWD1</accession>
<protein>
    <submittedName>
        <fullName evidence="2">Uncharacterized protein</fullName>
    </submittedName>
</protein>
<evidence type="ECO:0000313" key="2">
    <source>
        <dbReference type="EMBL" id="KAK9004850.1"/>
    </source>
</evidence>
<dbReference type="Proteomes" id="UP001396334">
    <property type="component" value="Unassembled WGS sequence"/>
</dbReference>
<keyword evidence="3" id="KW-1185">Reference proteome</keyword>
<feature type="compositionally biased region" description="Basic and acidic residues" evidence="1">
    <location>
        <begin position="1"/>
        <end position="11"/>
    </location>
</feature>
<feature type="region of interest" description="Disordered" evidence="1">
    <location>
        <begin position="1"/>
        <end position="38"/>
    </location>
</feature>
<gene>
    <name evidence="2" type="ORF">V6N11_042303</name>
</gene>
<evidence type="ECO:0000313" key="3">
    <source>
        <dbReference type="Proteomes" id="UP001396334"/>
    </source>
</evidence>
<comment type="caution">
    <text evidence="2">The sequence shown here is derived from an EMBL/GenBank/DDBJ whole genome shotgun (WGS) entry which is preliminary data.</text>
</comment>